<organism evidence="2 3">
    <name type="scientific">Tuber aestivum</name>
    <name type="common">summer truffle</name>
    <dbReference type="NCBI Taxonomy" id="59557"/>
    <lineage>
        <taxon>Eukaryota</taxon>
        <taxon>Fungi</taxon>
        <taxon>Dikarya</taxon>
        <taxon>Ascomycota</taxon>
        <taxon>Pezizomycotina</taxon>
        <taxon>Pezizomycetes</taxon>
        <taxon>Pezizales</taxon>
        <taxon>Tuberaceae</taxon>
        <taxon>Tuber</taxon>
    </lineage>
</organism>
<dbReference type="EMBL" id="LN890945">
    <property type="protein sequence ID" value="CUS15660.1"/>
    <property type="molecule type" value="Genomic_DNA"/>
</dbReference>
<sequence>MQNPSNVQPTNGATQPVPRVSVAPLYPPGDLGTPGLASISRSLEVGRLLYLLRSGNPGIGGSEPQPVVPAVFLAPVGSTRRSTRELAGGALPPPSDDPTAKAPNTGNAIETLWFPVEDAIGTPSPLPTHPGHLPGVQSLNLNPSEHSQINPSCAIAHLLQVLASVISGSHNIPSSQRASPSTGERSAPLPYLRPNFLTGNAPPPRRHDADAILRPRGGQGVDKPWKMNKKKKSQKNDHDHPSSKQGEEARSKGESTLKGKAKSTGDANSKVQGNGSENNQTGDSSGGKSSGRA</sequence>
<accession>A0A292QA75</accession>
<name>A0A292QA75_9PEZI</name>
<keyword evidence="3" id="KW-1185">Reference proteome</keyword>
<feature type="compositionally biased region" description="Polar residues" evidence="1">
    <location>
        <begin position="171"/>
        <end position="184"/>
    </location>
</feature>
<evidence type="ECO:0000313" key="2">
    <source>
        <dbReference type="EMBL" id="CUS15660.1"/>
    </source>
</evidence>
<evidence type="ECO:0000313" key="3">
    <source>
        <dbReference type="Proteomes" id="UP001412239"/>
    </source>
</evidence>
<dbReference type="AlphaFoldDB" id="A0A292QA75"/>
<feature type="compositionally biased region" description="Polar residues" evidence="1">
    <location>
        <begin position="1"/>
        <end position="14"/>
    </location>
</feature>
<evidence type="ECO:0000256" key="1">
    <source>
        <dbReference type="SAM" id="MobiDB-lite"/>
    </source>
</evidence>
<gene>
    <name evidence="2" type="ORF">GSTUAT00000363001</name>
</gene>
<feature type="compositionally biased region" description="Basic and acidic residues" evidence="1">
    <location>
        <begin position="234"/>
        <end position="257"/>
    </location>
</feature>
<proteinExistence type="predicted"/>
<protein>
    <submittedName>
        <fullName evidence="2">Uncharacterized protein</fullName>
    </submittedName>
</protein>
<feature type="compositionally biased region" description="Gly residues" evidence="1">
    <location>
        <begin position="284"/>
        <end position="293"/>
    </location>
</feature>
<feature type="region of interest" description="Disordered" evidence="1">
    <location>
        <begin position="171"/>
        <end position="293"/>
    </location>
</feature>
<feature type="region of interest" description="Disordered" evidence="1">
    <location>
        <begin position="1"/>
        <end position="36"/>
    </location>
</feature>
<dbReference type="Proteomes" id="UP001412239">
    <property type="component" value="Unassembled WGS sequence"/>
</dbReference>
<feature type="compositionally biased region" description="Polar residues" evidence="1">
    <location>
        <begin position="265"/>
        <end position="283"/>
    </location>
</feature>
<reference evidence="2" key="1">
    <citation type="submission" date="2015-10" db="EMBL/GenBank/DDBJ databases">
        <authorList>
            <person name="Regsiter A."/>
            <person name="william w."/>
        </authorList>
    </citation>
    <scope>NUCLEOTIDE SEQUENCE</scope>
    <source>
        <strain evidence="2">Montdore</strain>
    </source>
</reference>
<feature type="region of interest" description="Disordered" evidence="1">
    <location>
        <begin position="83"/>
        <end position="105"/>
    </location>
</feature>